<name>A0A5A5R5D9_MICAE</name>
<gene>
    <name evidence="1" type="ORF">MiYa_03094</name>
</gene>
<comment type="caution">
    <text evidence="1">The sequence shown here is derived from an EMBL/GenBank/DDBJ whole genome shotgun (WGS) entry which is preliminary data.</text>
</comment>
<evidence type="ECO:0000313" key="1">
    <source>
        <dbReference type="EMBL" id="GCA71553.1"/>
    </source>
</evidence>
<proteinExistence type="predicted"/>
<organism evidence="1 2">
    <name type="scientific">Microcystis aeruginosa NIES-2519</name>
    <dbReference type="NCBI Taxonomy" id="2303981"/>
    <lineage>
        <taxon>Bacteria</taxon>
        <taxon>Bacillati</taxon>
        <taxon>Cyanobacteriota</taxon>
        <taxon>Cyanophyceae</taxon>
        <taxon>Oscillatoriophycideae</taxon>
        <taxon>Chroococcales</taxon>
        <taxon>Microcystaceae</taxon>
        <taxon>Microcystis</taxon>
    </lineage>
</organism>
<sequence length="63" mass="6561">MNGEWGNREVENLKLIGNNNINGTGNAGDNKMTSNSGNNILAGANGNDIYCFNVSTPSGSDTI</sequence>
<protein>
    <submittedName>
        <fullName evidence="1">Uncharacterized protein</fullName>
    </submittedName>
</protein>
<dbReference type="AlphaFoldDB" id="A0A5A5R5D9"/>
<dbReference type="Proteomes" id="UP000323569">
    <property type="component" value="Unassembled WGS sequence"/>
</dbReference>
<reference evidence="1 2" key="1">
    <citation type="submission" date="2018-09" db="EMBL/GenBank/DDBJ databases">
        <title>Evolutionary history of phycoerythrin pigmentation in the water bloom-forming cyanobacterium Microcystis aeruginosa.</title>
        <authorList>
            <person name="Tanabe Y."/>
            <person name="Tanabe Y."/>
            <person name="Yamaguchi H."/>
        </authorList>
    </citation>
    <scope>NUCLEOTIDE SEQUENCE [LARGE SCALE GENOMIC DNA]</scope>
    <source>
        <strain evidence="1 2">NIES-2519</strain>
    </source>
</reference>
<evidence type="ECO:0000313" key="2">
    <source>
        <dbReference type="Proteomes" id="UP000323569"/>
    </source>
</evidence>
<dbReference type="SUPFAM" id="SSF51120">
    <property type="entry name" value="beta-Roll"/>
    <property type="match status" value="1"/>
</dbReference>
<dbReference type="EMBL" id="BHVO01000059">
    <property type="protein sequence ID" value="GCA71553.1"/>
    <property type="molecule type" value="Genomic_DNA"/>
</dbReference>
<dbReference type="InterPro" id="IPR011049">
    <property type="entry name" value="Serralysin-like_metalloprot_C"/>
</dbReference>
<accession>A0A5A5R5D9</accession>